<dbReference type="PRINTS" id="PR00050">
    <property type="entry name" value="COLDSHOCK"/>
</dbReference>
<dbReference type="GO" id="GO:0003676">
    <property type="term" value="F:nucleic acid binding"/>
    <property type="evidence" value="ECO:0007669"/>
    <property type="project" value="InterPro"/>
</dbReference>
<evidence type="ECO:0000259" key="3">
    <source>
        <dbReference type="PROSITE" id="PS51857"/>
    </source>
</evidence>
<organism evidence="4">
    <name type="scientific">marine metagenome</name>
    <dbReference type="NCBI Taxonomy" id="408172"/>
    <lineage>
        <taxon>unclassified sequences</taxon>
        <taxon>metagenomes</taxon>
        <taxon>ecological metagenomes</taxon>
    </lineage>
</organism>
<feature type="domain" description="CSD" evidence="3">
    <location>
        <begin position="1"/>
        <end position="63"/>
    </location>
</feature>
<sequence length="64" mass="7181">MENGKVKFYNKEKKFGFITGDDGKDYFFHASGISSDIYLRDGDKVEFKVVDGDRGPKAGEISLI</sequence>
<evidence type="ECO:0000313" key="4">
    <source>
        <dbReference type="EMBL" id="SVA54647.1"/>
    </source>
</evidence>
<dbReference type="InterPro" id="IPR012156">
    <property type="entry name" value="Cold_shock_CspA"/>
</dbReference>
<dbReference type="GO" id="GO:0005737">
    <property type="term" value="C:cytoplasm"/>
    <property type="evidence" value="ECO:0007669"/>
    <property type="project" value="UniProtKB-SubCell"/>
</dbReference>
<dbReference type="InterPro" id="IPR002059">
    <property type="entry name" value="CSP_DNA-bd"/>
</dbReference>
<keyword evidence="2" id="KW-0963">Cytoplasm</keyword>
<dbReference type="PROSITE" id="PS51857">
    <property type="entry name" value="CSD_2"/>
    <property type="match status" value="1"/>
</dbReference>
<comment type="subcellular location">
    <subcellularLocation>
        <location evidence="1">Cytoplasm</location>
    </subcellularLocation>
</comment>
<dbReference type="InterPro" id="IPR011129">
    <property type="entry name" value="CSD"/>
</dbReference>
<reference evidence="4" key="1">
    <citation type="submission" date="2018-05" db="EMBL/GenBank/DDBJ databases">
        <authorList>
            <person name="Lanie J.A."/>
            <person name="Ng W.-L."/>
            <person name="Kazmierczak K.M."/>
            <person name="Andrzejewski T.M."/>
            <person name="Davidsen T.M."/>
            <person name="Wayne K.J."/>
            <person name="Tettelin H."/>
            <person name="Glass J.I."/>
            <person name="Rusch D."/>
            <person name="Podicherti R."/>
            <person name="Tsui H.-C.T."/>
            <person name="Winkler M.E."/>
        </authorList>
    </citation>
    <scope>NUCLEOTIDE SEQUENCE</scope>
</reference>
<name>A0A381WRV2_9ZZZZ</name>
<dbReference type="EMBL" id="UINC01012523">
    <property type="protein sequence ID" value="SVA54647.1"/>
    <property type="molecule type" value="Genomic_DNA"/>
</dbReference>
<dbReference type="PANTHER" id="PTHR11544">
    <property type="entry name" value="COLD SHOCK DOMAIN CONTAINING PROTEINS"/>
    <property type="match status" value="1"/>
</dbReference>
<dbReference type="SUPFAM" id="SSF50249">
    <property type="entry name" value="Nucleic acid-binding proteins"/>
    <property type="match status" value="1"/>
</dbReference>
<accession>A0A381WRV2</accession>
<dbReference type="SMART" id="SM00357">
    <property type="entry name" value="CSP"/>
    <property type="match status" value="1"/>
</dbReference>
<evidence type="ECO:0000256" key="1">
    <source>
        <dbReference type="ARBA" id="ARBA00004496"/>
    </source>
</evidence>
<dbReference type="Pfam" id="PF00313">
    <property type="entry name" value="CSD"/>
    <property type="match status" value="1"/>
</dbReference>
<dbReference type="InterPro" id="IPR050181">
    <property type="entry name" value="Cold_shock_domain"/>
</dbReference>
<gene>
    <name evidence="4" type="ORF">METZ01_LOCUS107501</name>
</gene>
<evidence type="ECO:0000256" key="2">
    <source>
        <dbReference type="ARBA" id="ARBA00022490"/>
    </source>
</evidence>
<dbReference type="PIRSF" id="PIRSF002599">
    <property type="entry name" value="Cold_shock_A"/>
    <property type="match status" value="1"/>
</dbReference>
<proteinExistence type="predicted"/>
<dbReference type="AlphaFoldDB" id="A0A381WRV2"/>
<dbReference type="InterPro" id="IPR012340">
    <property type="entry name" value="NA-bd_OB-fold"/>
</dbReference>
<protein>
    <recommendedName>
        <fullName evidence="3">CSD domain-containing protein</fullName>
    </recommendedName>
</protein>
<dbReference type="Gene3D" id="2.40.50.140">
    <property type="entry name" value="Nucleic acid-binding proteins"/>
    <property type="match status" value="1"/>
</dbReference>